<evidence type="ECO:0000259" key="7">
    <source>
        <dbReference type="Pfam" id="PF00082"/>
    </source>
</evidence>
<feature type="compositionally biased region" description="Gly residues" evidence="6">
    <location>
        <begin position="201"/>
        <end position="213"/>
    </location>
</feature>
<dbReference type="AlphaFoldDB" id="A0A5D4FKG3"/>
<evidence type="ECO:0000256" key="4">
    <source>
        <dbReference type="ARBA" id="ARBA00022825"/>
    </source>
</evidence>
<organism evidence="8 9">
    <name type="scientific">Corynebacterium urealyticum</name>
    <dbReference type="NCBI Taxonomy" id="43771"/>
    <lineage>
        <taxon>Bacteria</taxon>
        <taxon>Bacillati</taxon>
        <taxon>Actinomycetota</taxon>
        <taxon>Actinomycetes</taxon>
        <taxon>Mycobacteriales</taxon>
        <taxon>Corynebacteriaceae</taxon>
        <taxon>Corynebacterium</taxon>
    </lineage>
</organism>
<name>A0A5D4FKG3_9CORY</name>
<protein>
    <submittedName>
        <fullName evidence="8">S8/S53 family peptidase</fullName>
    </submittedName>
</protein>
<proteinExistence type="inferred from homology"/>
<dbReference type="GO" id="GO:0004252">
    <property type="term" value="F:serine-type endopeptidase activity"/>
    <property type="evidence" value="ECO:0007669"/>
    <property type="project" value="InterPro"/>
</dbReference>
<feature type="domain" description="Peptidase S8/S53" evidence="7">
    <location>
        <begin position="62"/>
        <end position="304"/>
    </location>
</feature>
<evidence type="ECO:0000256" key="1">
    <source>
        <dbReference type="ARBA" id="ARBA00011073"/>
    </source>
</evidence>
<evidence type="ECO:0000256" key="3">
    <source>
        <dbReference type="ARBA" id="ARBA00022801"/>
    </source>
</evidence>
<evidence type="ECO:0000313" key="9">
    <source>
        <dbReference type="Proteomes" id="UP000324726"/>
    </source>
</evidence>
<dbReference type="InterPro" id="IPR015500">
    <property type="entry name" value="Peptidase_S8_subtilisin-rel"/>
</dbReference>
<dbReference type="PANTHER" id="PTHR43806">
    <property type="entry name" value="PEPTIDASE S8"/>
    <property type="match status" value="1"/>
</dbReference>
<dbReference type="InterPro" id="IPR000209">
    <property type="entry name" value="Peptidase_S8/S53_dom"/>
</dbReference>
<keyword evidence="4" id="KW-0720">Serine protease</keyword>
<dbReference type="GO" id="GO:0006508">
    <property type="term" value="P:proteolysis"/>
    <property type="evidence" value="ECO:0007669"/>
    <property type="project" value="UniProtKB-KW"/>
</dbReference>
<dbReference type="Proteomes" id="UP000324726">
    <property type="component" value="Unassembled WGS sequence"/>
</dbReference>
<comment type="similarity">
    <text evidence="1 5">Belongs to the peptidase S8 family.</text>
</comment>
<reference evidence="8 9" key="1">
    <citation type="submission" date="2019-08" db="EMBL/GenBank/DDBJ databases">
        <title>Draft genome of C. urealyticum strain VH4248.</title>
        <authorList>
            <person name="Navas J."/>
        </authorList>
    </citation>
    <scope>NUCLEOTIDE SEQUENCE [LARGE SCALE GENOMIC DNA]</scope>
    <source>
        <strain evidence="8 9">VH4248</strain>
    </source>
</reference>
<dbReference type="Gene3D" id="3.40.50.200">
    <property type="entry name" value="Peptidase S8/S53 domain"/>
    <property type="match status" value="1"/>
</dbReference>
<accession>A0A5D4FKG3</accession>
<feature type="region of interest" description="Disordered" evidence="6">
    <location>
        <begin position="351"/>
        <end position="383"/>
    </location>
</feature>
<feature type="region of interest" description="Disordered" evidence="6">
    <location>
        <begin position="186"/>
        <end position="221"/>
    </location>
</feature>
<sequence length="448" mass="44040">MTPPPAAPARGNINLNCQEQARDPDLHLPAPAYPHDLATGHGSTIIVVDTGVALPGATGERDSCILHGTAVATTAAQAAPGAHIHSLRHASRPDAVEGTVEELVTALDQARKVKAKHKIVNVSMVTCEPAPALEKAVRELVADNALVVAPIGNMGQCDAGAATFPASLPGVLSVGAVESGTVMGGGAGSAGGSAATSTAGAGAGRAATGGGSPGDHPAPAVLNSGRVPAAYGLAGVPADIYAPGGPVVAQVGDGPPVVGSPEPFIGTSFAAPVVSGVAAMVWQLRPELTAAEVTGLLRETAQPGGAIDGVEGLQTARVVDPSAALSLARDQQRNHMADAAGQDHRGDGAVERAQAGLPGGPHDKNPGNEAGAHDAATSGAFDAPGDAVADVPVAVTAAPVAEQVTDYRVPLALSAVLAVALVLVLVARAFASESTPPSGSPEITRQGT</sequence>
<keyword evidence="2" id="KW-0645">Protease</keyword>
<dbReference type="PRINTS" id="PR00723">
    <property type="entry name" value="SUBTILISIN"/>
</dbReference>
<dbReference type="InterPro" id="IPR023828">
    <property type="entry name" value="Peptidase_S8_Ser-AS"/>
</dbReference>
<dbReference type="PANTHER" id="PTHR43806:SF11">
    <property type="entry name" value="CEREVISIN-RELATED"/>
    <property type="match status" value="1"/>
</dbReference>
<dbReference type="Pfam" id="PF00082">
    <property type="entry name" value="Peptidase_S8"/>
    <property type="match status" value="1"/>
</dbReference>
<evidence type="ECO:0000313" key="8">
    <source>
        <dbReference type="EMBL" id="TYR16921.1"/>
    </source>
</evidence>
<dbReference type="CDD" id="cd00306">
    <property type="entry name" value="Peptidases_S8_S53"/>
    <property type="match status" value="1"/>
</dbReference>
<dbReference type="EMBL" id="VSZI01000002">
    <property type="protein sequence ID" value="TYR16921.1"/>
    <property type="molecule type" value="Genomic_DNA"/>
</dbReference>
<comment type="caution">
    <text evidence="8">The sequence shown here is derived from an EMBL/GenBank/DDBJ whole genome shotgun (WGS) entry which is preliminary data.</text>
</comment>
<evidence type="ECO:0000256" key="2">
    <source>
        <dbReference type="ARBA" id="ARBA00022670"/>
    </source>
</evidence>
<dbReference type="PROSITE" id="PS00138">
    <property type="entry name" value="SUBTILASE_SER"/>
    <property type="match status" value="1"/>
</dbReference>
<gene>
    <name evidence="8" type="ORF">FYJ87_08740</name>
</gene>
<dbReference type="SUPFAM" id="SSF52743">
    <property type="entry name" value="Subtilisin-like"/>
    <property type="match status" value="1"/>
</dbReference>
<keyword evidence="3" id="KW-0378">Hydrolase</keyword>
<dbReference type="InterPro" id="IPR036852">
    <property type="entry name" value="Peptidase_S8/S53_dom_sf"/>
</dbReference>
<dbReference type="InterPro" id="IPR050131">
    <property type="entry name" value="Peptidase_S8_subtilisin-like"/>
</dbReference>
<evidence type="ECO:0000256" key="6">
    <source>
        <dbReference type="SAM" id="MobiDB-lite"/>
    </source>
</evidence>
<comment type="caution">
    <text evidence="5">Lacks conserved residue(s) required for the propagation of feature annotation.</text>
</comment>
<dbReference type="PROSITE" id="PS51892">
    <property type="entry name" value="SUBTILASE"/>
    <property type="match status" value="1"/>
</dbReference>
<evidence type="ECO:0000256" key="5">
    <source>
        <dbReference type="PROSITE-ProRule" id="PRU01240"/>
    </source>
</evidence>